<evidence type="ECO:0000313" key="2">
    <source>
        <dbReference type="EMBL" id="HAH4524761.1"/>
    </source>
</evidence>
<name>A0A061YFP8_ECOLX</name>
<dbReference type="Pfam" id="PF10109">
    <property type="entry name" value="Phage_TAC_7"/>
    <property type="match status" value="1"/>
</dbReference>
<dbReference type="Proteomes" id="UP000288730">
    <property type="component" value="Unassembled WGS sequence"/>
</dbReference>
<dbReference type="AlphaFoldDB" id="A0A061YFP8"/>
<proteinExistence type="predicted"/>
<accession>A0A061YFP8</accession>
<dbReference type="RefSeq" id="WP_000444667.1">
    <property type="nucleotide sequence ID" value="NZ_AP018784.2"/>
</dbReference>
<dbReference type="InterPro" id="IPR019289">
    <property type="entry name" value="Phage_tail_E/E"/>
</dbReference>
<evidence type="ECO:0000313" key="1">
    <source>
        <dbReference type="EMBL" id="EMJ5255486.1"/>
    </source>
</evidence>
<dbReference type="Proteomes" id="UP001180189">
    <property type="component" value="Chromosome"/>
</dbReference>
<sequence length="93" mass="10772">MESLLDSMTITLSRPFIIKGESRDTITIREPKLRDRIMFSNDKSGLEERTATMLARLANLEREDLYALPACDYDQMEAAFNELVKPPKDRHQI</sequence>
<dbReference type="EMBL" id="DABBJX010000011">
    <property type="protein sequence ID" value="HAH4524761.1"/>
    <property type="molecule type" value="Genomic_DNA"/>
</dbReference>
<reference evidence="4 6" key="2">
    <citation type="submission" date="2019-01" db="EMBL/GenBank/DDBJ databases">
        <title>Genomic analysis of febrile catheter-associated UTI E. coli isolates.</title>
        <authorList>
            <person name="Potter R."/>
            <person name="Zou Z."/>
            <person name="Henderson J."/>
            <person name="Dantas G."/>
        </authorList>
    </citation>
    <scope>NUCLEOTIDE SEQUENCE [LARGE SCALE GENOMIC DNA]</scope>
    <source>
        <strain evidence="4 6">29_CAASB</strain>
    </source>
</reference>
<evidence type="ECO:0000313" key="6">
    <source>
        <dbReference type="Proteomes" id="UP000288730"/>
    </source>
</evidence>
<organism evidence="4 6">
    <name type="scientific">Escherichia coli</name>
    <dbReference type="NCBI Taxonomy" id="562"/>
    <lineage>
        <taxon>Bacteria</taxon>
        <taxon>Pseudomonadati</taxon>
        <taxon>Pseudomonadota</taxon>
        <taxon>Gammaproteobacteria</taxon>
        <taxon>Enterobacterales</taxon>
        <taxon>Enterobacteriaceae</taxon>
        <taxon>Escherichia</taxon>
    </lineage>
</organism>
<protein>
    <submittedName>
        <fullName evidence="4">Phage tail assembly protein</fullName>
    </submittedName>
</protein>
<dbReference type="EMBL" id="ABONVU020000015">
    <property type="protein sequence ID" value="EMJ5255486.1"/>
    <property type="molecule type" value="Genomic_DNA"/>
</dbReference>
<dbReference type="EMBL" id="CP107128">
    <property type="protein sequence ID" value="WLM93845.1"/>
    <property type="molecule type" value="Genomic_DNA"/>
</dbReference>
<gene>
    <name evidence="4" type="ORF">EPS76_17410</name>
    <name evidence="2" type="ORF">GRC73_12160</name>
    <name evidence="3" type="ORF">HIE29_004198</name>
    <name evidence="5" type="ORF">OGM49_13905</name>
    <name evidence="1" type="ORF">R8O40_003769</name>
</gene>
<dbReference type="Proteomes" id="UP000843571">
    <property type="component" value="Unassembled WGS sequence"/>
</dbReference>
<reference evidence="2" key="3">
    <citation type="submission" date="2019-12" db="EMBL/GenBank/DDBJ databases">
        <authorList>
            <consortium name="NCBI Pathogen Detection Project"/>
        </authorList>
    </citation>
    <scope>NUCLEOTIDE SEQUENCE</scope>
    <source>
        <strain evidence="3">C0382</strain>
        <strain evidence="2">EC00763</strain>
    </source>
</reference>
<evidence type="ECO:0000313" key="3">
    <source>
        <dbReference type="EMBL" id="HAH7770708.1"/>
    </source>
</evidence>
<dbReference type="EMBL" id="SCJN01000153">
    <property type="protein sequence ID" value="RXD14346.1"/>
    <property type="molecule type" value="Genomic_DNA"/>
</dbReference>
<evidence type="ECO:0000313" key="4">
    <source>
        <dbReference type="EMBL" id="RXD14346.1"/>
    </source>
</evidence>
<evidence type="ECO:0000313" key="5">
    <source>
        <dbReference type="EMBL" id="WLM93845.1"/>
    </source>
</evidence>
<dbReference type="Proteomes" id="UP001285616">
    <property type="component" value="Unassembled WGS sequence"/>
</dbReference>
<dbReference type="EMBL" id="DABCJL010000011">
    <property type="protein sequence ID" value="HAH7770708.1"/>
    <property type="molecule type" value="Genomic_DNA"/>
</dbReference>
<reference evidence="2" key="1">
    <citation type="journal article" date="2018" name="Genome Biol.">
        <title>SKESA: strategic k-mer extension for scrupulous assemblies.</title>
        <authorList>
            <person name="Souvorov A."/>
            <person name="Agarwala R."/>
            <person name="Lipman D.J."/>
        </authorList>
    </citation>
    <scope>NUCLEOTIDE SEQUENCE [LARGE SCALE GENOMIC DNA]</scope>
    <source>
        <strain evidence="3">C0382</strain>
        <strain evidence="2">EC00763</strain>
    </source>
</reference>
<reference evidence="1" key="5">
    <citation type="submission" date="2024-02" db="EMBL/GenBank/DDBJ databases">
        <authorList>
            <consortium name="Clinical and Environmental Microbiology Branch: Whole genome sequencing antimicrobial resistance pathogens in the healthcare setting"/>
        </authorList>
    </citation>
    <scope>NUCLEOTIDE SEQUENCE</scope>
    <source>
        <strain evidence="1">1924188</strain>
    </source>
</reference>
<reference evidence="5" key="4">
    <citation type="journal article" date="2023" name="Microorganisms">
        <title>Comparative Genomic Analysis of ST131 Subclade C2 of ESBL-Producing E. coli Isolates from Patients with Recurrent and Sporadic Urinary Tract Infections.</title>
        <authorList>
            <person name="Jaen-Luchoro D."/>
            <person name="Kahnamouei A."/>
            <person name="Yazdanshenas S."/>
            <person name="Lindblom A."/>
            <person name="Samuelsson E."/>
            <person name="Ahren C."/>
            <person name="Karami N."/>
        </authorList>
    </citation>
    <scope>NUCLEOTIDE SEQUENCE</scope>
    <source>
        <strain evidence="5">S7</strain>
    </source>
</reference>